<evidence type="ECO:0000256" key="3">
    <source>
        <dbReference type="ARBA" id="ARBA00023163"/>
    </source>
</evidence>
<keyword evidence="6" id="KW-1185">Reference proteome</keyword>
<organism evidence="5 6">
    <name type="scientific">Bifidobacterium actinocoloniiforme DSM 22766</name>
    <dbReference type="NCBI Taxonomy" id="1437605"/>
    <lineage>
        <taxon>Bacteria</taxon>
        <taxon>Bacillati</taxon>
        <taxon>Actinomycetota</taxon>
        <taxon>Actinomycetes</taxon>
        <taxon>Bifidobacteriales</taxon>
        <taxon>Bifidobacteriaceae</taxon>
        <taxon>Bifidobacterium</taxon>
    </lineage>
</organism>
<evidence type="ECO:0000313" key="5">
    <source>
        <dbReference type="EMBL" id="KFI39304.1"/>
    </source>
</evidence>
<dbReference type="GO" id="GO:0003677">
    <property type="term" value="F:DNA binding"/>
    <property type="evidence" value="ECO:0007669"/>
    <property type="project" value="UniProtKB-KW"/>
</dbReference>
<dbReference type="STRING" id="1437605.AB656_06505"/>
<dbReference type="SMART" id="SM00895">
    <property type="entry name" value="FCD"/>
    <property type="match status" value="1"/>
</dbReference>
<sequence>MPDPEGGEGQPSRTVTREVVRVLESMGLVDVRRKAGVRVCAEEHWNIFDPQVIDWRLQGSRRVQALHELSQLRAGVEPLAARLAAGQERPDDWAQLTRAAIDMTAYSQHAAGPQYLEADERFHRALLKASGNAMFAALGDVIASVLHGRTKLELMPQRADAVALRLHTDAAAYIRAGDADAAEWALRQIVDESDSAIERSSQLWRAGNQ</sequence>
<feature type="domain" description="GntR C-terminal" evidence="4">
    <location>
        <begin position="68"/>
        <end position="192"/>
    </location>
</feature>
<reference evidence="5 6" key="1">
    <citation type="submission" date="2014-03" db="EMBL/GenBank/DDBJ databases">
        <title>Genomics of Bifidobacteria.</title>
        <authorList>
            <person name="Ventura M."/>
            <person name="Milani C."/>
            <person name="Lugli G.A."/>
        </authorList>
    </citation>
    <scope>NUCLEOTIDE SEQUENCE [LARGE SCALE GENOMIC DNA]</scope>
    <source>
        <strain evidence="5 6">DSM 22766</strain>
    </source>
</reference>
<keyword evidence="1" id="KW-0805">Transcription regulation</keyword>
<dbReference type="EMBL" id="JGYK01000002">
    <property type="protein sequence ID" value="KFI39304.1"/>
    <property type="molecule type" value="Genomic_DNA"/>
</dbReference>
<dbReference type="AlphaFoldDB" id="A0A086YYF4"/>
<keyword evidence="2" id="KW-0238">DNA-binding</keyword>
<gene>
    <name evidence="5" type="ORF">BACT_0134</name>
</gene>
<dbReference type="Pfam" id="PF07729">
    <property type="entry name" value="FCD"/>
    <property type="match status" value="1"/>
</dbReference>
<proteinExistence type="predicted"/>
<dbReference type="InterPro" id="IPR011711">
    <property type="entry name" value="GntR_C"/>
</dbReference>
<evidence type="ECO:0000256" key="1">
    <source>
        <dbReference type="ARBA" id="ARBA00023015"/>
    </source>
</evidence>
<dbReference type="Proteomes" id="UP000029015">
    <property type="component" value="Unassembled WGS sequence"/>
</dbReference>
<comment type="caution">
    <text evidence="5">The sequence shown here is derived from an EMBL/GenBank/DDBJ whole genome shotgun (WGS) entry which is preliminary data.</text>
</comment>
<protein>
    <submittedName>
        <fullName evidence="5">GntR family transcriptional regulator</fullName>
    </submittedName>
</protein>
<accession>A0A086YYF4</accession>
<keyword evidence="3" id="KW-0804">Transcription</keyword>
<dbReference type="Gene3D" id="1.20.120.530">
    <property type="entry name" value="GntR ligand-binding domain-like"/>
    <property type="match status" value="1"/>
</dbReference>
<dbReference type="eggNOG" id="COG2186">
    <property type="taxonomic scope" value="Bacteria"/>
</dbReference>
<evidence type="ECO:0000256" key="2">
    <source>
        <dbReference type="ARBA" id="ARBA00023125"/>
    </source>
</evidence>
<dbReference type="PANTHER" id="PTHR43537">
    <property type="entry name" value="TRANSCRIPTIONAL REGULATOR, GNTR FAMILY"/>
    <property type="match status" value="1"/>
</dbReference>
<name>A0A086YYF4_9BIFI</name>
<evidence type="ECO:0000313" key="6">
    <source>
        <dbReference type="Proteomes" id="UP000029015"/>
    </source>
</evidence>
<evidence type="ECO:0000259" key="4">
    <source>
        <dbReference type="SMART" id="SM00895"/>
    </source>
</evidence>
<dbReference type="SUPFAM" id="SSF48008">
    <property type="entry name" value="GntR ligand-binding domain-like"/>
    <property type="match status" value="1"/>
</dbReference>
<dbReference type="InterPro" id="IPR008920">
    <property type="entry name" value="TF_FadR/GntR_C"/>
</dbReference>
<dbReference type="PANTHER" id="PTHR43537:SF44">
    <property type="entry name" value="GNTR FAMILY REGULATORY PROTEIN"/>
    <property type="match status" value="1"/>
</dbReference>